<reference evidence="1 2" key="1">
    <citation type="submission" date="2017-05" db="EMBL/GenBank/DDBJ databases">
        <title>Genome Sequence of Loktanella vestfoldensis Strain SMR4r Isolated from a Culture of the Diatom Skeletonema marinoi.</title>
        <authorList>
            <person name="Topel M."/>
            <person name="Pinder M.I.M."/>
            <person name="Johansson O.N."/>
            <person name="Kourtchenko O."/>
            <person name="Godhe A."/>
            <person name="Clarke A.K."/>
        </authorList>
    </citation>
    <scope>NUCLEOTIDE SEQUENCE [LARGE SCALE GENOMIC DNA]</scope>
    <source>
        <strain evidence="1 2">SMR4r</strain>
    </source>
</reference>
<sequence length="317" mass="35524">MARIDQILKHVDLSQKGIEVAPYFNPTLRKSDGNDILVLDVFDTDRLRQNAAADAFIPPSRRAEIEDVDLVGDASHIGDLVRGANLEGQIGFIISSHNFEHLPNPILFLQGAYAALKPGGMLSMAVPDCRACFDYFRMPTRLVDWLAAFHEDRKQPSPEIIFDGAVMGAWYIAQGKTHTGCNIKHDNPDGFVPHQALEAAYDVYKRDKAQPGAYRDAHCSVFFPESLELLLTDLRKLGLIGFDIVEVSQTRGLEFYVHLRKPDDAASLPEADAAFYARRRALLRRVVENMGAAPYAKRRWPAKLASKVRKLRKRLVA</sequence>
<protein>
    <recommendedName>
        <fullName evidence="3">Methyltransferase domain protein</fullName>
    </recommendedName>
</protein>
<dbReference type="KEGG" id="lvs:LOKVESSMR4R_01180"/>
<dbReference type="EMBL" id="CP021431">
    <property type="protein sequence ID" value="ARU00507.1"/>
    <property type="molecule type" value="Genomic_DNA"/>
</dbReference>
<name>A0A1Y0EA61_9RHOB</name>
<gene>
    <name evidence="1" type="ORF">LOKVESSMR4R_01180</name>
</gene>
<accession>A0A1Y0EA61</accession>
<dbReference type="InterPro" id="IPR029063">
    <property type="entry name" value="SAM-dependent_MTases_sf"/>
</dbReference>
<keyword evidence="2" id="KW-1185">Reference proteome</keyword>
<dbReference type="STRING" id="1122181.GCA_000382265_01618"/>
<evidence type="ECO:0008006" key="3">
    <source>
        <dbReference type="Google" id="ProtNLM"/>
    </source>
</evidence>
<proteinExistence type="predicted"/>
<dbReference type="Proteomes" id="UP000195273">
    <property type="component" value="Chromosome"/>
</dbReference>
<evidence type="ECO:0000313" key="1">
    <source>
        <dbReference type="EMBL" id="ARU00507.1"/>
    </source>
</evidence>
<dbReference type="Gene3D" id="3.40.50.150">
    <property type="entry name" value="Vaccinia Virus protein VP39"/>
    <property type="match status" value="1"/>
</dbReference>
<dbReference type="Pfam" id="PF13489">
    <property type="entry name" value="Methyltransf_23"/>
    <property type="match status" value="1"/>
</dbReference>
<dbReference type="AlphaFoldDB" id="A0A1Y0EA61"/>
<organism evidence="1 2">
    <name type="scientific">Yoonia vestfoldensis</name>
    <dbReference type="NCBI Taxonomy" id="245188"/>
    <lineage>
        <taxon>Bacteria</taxon>
        <taxon>Pseudomonadati</taxon>
        <taxon>Pseudomonadota</taxon>
        <taxon>Alphaproteobacteria</taxon>
        <taxon>Rhodobacterales</taxon>
        <taxon>Paracoccaceae</taxon>
        <taxon>Yoonia</taxon>
    </lineage>
</organism>
<dbReference type="SUPFAM" id="SSF53335">
    <property type="entry name" value="S-adenosyl-L-methionine-dependent methyltransferases"/>
    <property type="match status" value="1"/>
</dbReference>
<evidence type="ECO:0000313" key="2">
    <source>
        <dbReference type="Proteomes" id="UP000195273"/>
    </source>
</evidence>